<organism evidence="3 4">
    <name type="scientific">Pinctada imbricata</name>
    <name type="common">Atlantic pearl-oyster</name>
    <name type="synonym">Pinctada martensii</name>
    <dbReference type="NCBI Taxonomy" id="66713"/>
    <lineage>
        <taxon>Eukaryota</taxon>
        <taxon>Metazoa</taxon>
        <taxon>Spiralia</taxon>
        <taxon>Lophotrochozoa</taxon>
        <taxon>Mollusca</taxon>
        <taxon>Bivalvia</taxon>
        <taxon>Autobranchia</taxon>
        <taxon>Pteriomorphia</taxon>
        <taxon>Pterioida</taxon>
        <taxon>Pterioidea</taxon>
        <taxon>Pteriidae</taxon>
        <taxon>Pinctada</taxon>
    </lineage>
</organism>
<feature type="domain" description="Fibronectin type-III" evidence="2">
    <location>
        <begin position="222"/>
        <end position="315"/>
    </location>
</feature>
<evidence type="ECO:0000313" key="3">
    <source>
        <dbReference type="EMBL" id="KAK3095659.1"/>
    </source>
</evidence>
<feature type="domain" description="Fibronectin type-III" evidence="2">
    <location>
        <begin position="320"/>
        <end position="414"/>
    </location>
</feature>
<dbReference type="GO" id="GO:0016020">
    <property type="term" value="C:membrane"/>
    <property type="evidence" value="ECO:0007669"/>
    <property type="project" value="UniProtKB-SubCell"/>
</dbReference>
<evidence type="ECO:0000259" key="2">
    <source>
        <dbReference type="PROSITE" id="PS50853"/>
    </source>
</evidence>
<accession>A0AA88Y0X8</accession>
<dbReference type="PANTHER" id="PTHR46957:SF3">
    <property type="entry name" value="CYTOKINE RECEPTOR"/>
    <property type="match status" value="1"/>
</dbReference>
<proteinExistence type="predicted"/>
<dbReference type="PANTHER" id="PTHR46957">
    <property type="entry name" value="CYTOKINE RECEPTOR"/>
    <property type="match status" value="1"/>
</dbReference>
<comment type="caution">
    <text evidence="3">The sequence shown here is derived from an EMBL/GenBank/DDBJ whole genome shotgun (WGS) entry which is preliminary data.</text>
</comment>
<feature type="non-terminal residue" evidence="3">
    <location>
        <position position="1"/>
    </location>
</feature>
<dbReference type="FunFam" id="2.60.40.10:FF:000028">
    <property type="entry name" value="Neuronal cell adhesion molecule"/>
    <property type="match status" value="2"/>
</dbReference>
<feature type="domain" description="Fibronectin type-III" evidence="2">
    <location>
        <begin position="708"/>
        <end position="800"/>
    </location>
</feature>
<dbReference type="InterPro" id="IPR013783">
    <property type="entry name" value="Ig-like_fold"/>
</dbReference>
<dbReference type="InterPro" id="IPR050713">
    <property type="entry name" value="RTP_Phos/Ushers"/>
</dbReference>
<dbReference type="PROSITE" id="PS50853">
    <property type="entry name" value="FN3"/>
    <property type="match status" value="8"/>
</dbReference>
<dbReference type="AlphaFoldDB" id="A0AA88Y0X8"/>
<name>A0AA88Y0X8_PINIB</name>
<dbReference type="InterPro" id="IPR036116">
    <property type="entry name" value="FN3_sf"/>
</dbReference>
<dbReference type="Proteomes" id="UP001186944">
    <property type="component" value="Unassembled WGS sequence"/>
</dbReference>
<dbReference type="SMART" id="SM00060">
    <property type="entry name" value="FN3"/>
    <property type="match status" value="8"/>
</dbReference>
<dbReference type="Pfam" id="PF00041">
    <property type="entry name" value="fn3"/>
    <property type="match status" value="6"/>
</dbReference>
<dbReference type="SUPFAM" id="SSF49265">
    <property type="entry name" value="Fibronectin type III"/>
    <property type="match status" value="5"/>
</dbReference>
<evidence type="ECO:0000256" key="1">
    <source>
        <dbReference type="ARBA" id="ARBA00022737"/>
    </source>
</evidence>
<sequence>AKVKKPRALKIKSLSPTIFKVKWRRPKQEKASIKAYKLSWRPKRGKKTQTVEVTSRSYIISGLETNTWYAVSVRTIDVTGRLSNQTSVSYKTSLSPVTYPPRNVTVKAAGTTKIKVTWMPPKRNKGKVTNYKIQYKRKGVPRGDLCTVTTNSWKREYMLTDLLKGEIYKVRVAAKTGKITGPTSDWISVQLAGKRGSGRDQSDSGLATSVLTTLSPEENVRPPPPADAFMSIQKTSLLVSWLPPHQEYRTLVRFYQLDIYRGSDMIIREQLDAERRNFTLPNFDKDVDHTVYLTAVNRMGASDFLQRTYKPLSDDKSWSAVSDLRAHPLSSTSVLVEWSPPISGLLTRYLVRYRPTSNDETTLKDEWLGPSHNNYAILGLQRFQEYKISVIPFLNEINGNESFVIVKTLSTRPTAPPQNVTLTSVNFTTITLSWEPPPSFTRNGILIVYRIAYRRTDQNQDSYVNVDTSANNASISDLLSGTTYEVRIAAVNINGTGPYSDSISVTTLESPKDKSLPGKPRNLTVSPVPYGVALQWSPPGDSGIPVTGYIVGHGRFIPEVYRETIGANVLKYRVVKLRKNQDYIFSVRAFNDNGESPAVFIIATADDEPRKLKAELTNNEVPTIRVSWEPPKEARDTIQGYLVNYKVKGESTWHAILERSQVAEIKNLSFDTTYYIRVQLQYMDGGVGRMSKLLKVKTRSLDDIILVLPTPIITSVFSGTDHLLVSWKPPPSDFLHIVVGYVLGYGESDISDHQEFISVSERSFRIGKLKADTQYLISLRMFNEFGESARTIVNANTSSK</sequence>
<gene>
    <name evidence="3" type="ORF">FSP39_017240</name>
</gene>
<reference evidence="3" key="1">
    <citation type="submission" date="2019-08" db="EMBL/GenBank/DDBJ databases">
        <title>The improved chromosome-level genome for the pearl oyster Pinctada fucata martensii using PacBio sequencing and Hi-C.</title>
        <authorList>
            <person name="Zheng Z."/>
        </authorList>
    </citation>
    <scope>NUCLEOTIDE SEQUENCE</scope>
    <source>
        <strain evidence="3">ZZ-2019</strain>
        <tissue evidence="3">Adductor muscle</tissue>
    </source>
</reference>
<dbReference type="CDD" id="cd00063">
    <property type="entry name" value="FN3"/>
    <property type="match status" value="7"/>
</dbReference>
<protein>
    <recommendedName>
        <fullName evidence="2">Fibronectin type-III domain-containing protein</fullName>
    </recommendedName>
</protein>
<feature type="domain" description="Fibronectin type-III" evidence="2">
    <location>
        <begin position="100"/>
        <end position="194"/>
    </location>
</feature>
<dbReference type="EMBL" id="VSWD01000008">
    <property type="protein sequence ID" value="KAK3095659.1"/>
    <property type="molecule type" value="Genomic_DNA"/>
</dbReference>
<dbReference type="InterPro" id="IPR003961">
    <property type="entry name" value="FN3_dom"/>
</dbReference>
<feature type="domain" description="Fibronectin type-III" evidence="2">
    <location>
        <begin position="416"/>
        <end position="510"/>
    </location>
</feature>
<feature type="domain" description="Fibronectin type-III" evidence="2">
    <location>
        <begin position="612"/>
        <end position="701"/>
    </location>
</feature>
<dbReference type="Gene3D" id="2.60.40.10">
    <property type="entry name" value="Immunoglobulins"/>
    <property type="match status" value="8"/>
</dbReference>
<keyword evidence="1" id="KW-0677">Repeat</keyword>
<keyword evidence="4" id="KW-1185">Reference proteome</keyword>
<dbReference type="PRINTS" id="PR00014">
    <property type="entry name" value="FNTYPEIII"/>
</dbReference>
<feature type="domain" description="Fibronectin type-III" evidence="2">
    <location>
        <begin position="519"/>
        <end position="610"/>
    </location>
</feature>
<evidence type="ECO:0000313" key="4">
    <source>
        <dbReference type="Proteomes" id="UP001186944"/>
    </source>
</evidence>
<feature type="domain" description="Fibronectin type-III" evidence="2">
    <location>
        <begin position="5"/>
        <end position="96"/>
    </location>
</feature>